<keyword evidence="2" id="KW-1185">Reference proteome</keyword>
<organism evidence="1 2">
    <name type="scientific">Brassica cretica</name>
    <name type="common">Mustard</name>
    <dbReference type="NCBI Taxonomy" id="69181"/>
    <lineage>
        <taxon>Eukaryota</taxon>
        <taxon>Viridiplantae</taxon>
        <taxon>Streptophyta</taxon>
        <taxon>Embryophyta</taxon>
        <taxon>Tracheophyta</taxon>
        <taxon>Spermatophyta</taxon>
        <taxon>Magnoliopsida</taxon>
        <taxon>eudicotyledons</taxon>
        <taxon>Gunneridae</taxon>
        <taxon>Pentapetalae</taxon>
        <taxon>rosids</taxon>
        <taxon>malvids</taxon>
        <taxon>Brassicales</taxon>
        <taxon>Brassicaceae</taxon>
        <taxon>Brassiceae</taxon>
        <taxon>Brassica</taxon>
    </lineage>
</organism>
<gene>
    <name evidence="1" type="ORF">DY000_02051047</name>
</gene>
<dbReference type="Proteomes" id="UP000266723">
    <property type="component" value="Unassembled WGS sequence"/>
</dbReference>
<proteinExistence type="predicted"/>
<dbReference type="EMBL" id="QGKV02000297">
    <property type="protein sequence ID" value="KAF3607205.1"/>
    <property type="molecule type" value="Genomic_DNA"/>
</dbReference>
<evidence type="ECO:0008006" key="3">
    <source>
        <dbReference type="Google" id="ProtNLM"/>
    </source>
</evidence>
<accession>A0ABQ7EW85</accession>
<evidence type="ECO:0000313" key="1">
    <source>
        <dbReference type="EMBL" id="KAF3607205.1"/>
    </source>
</evidence>
<reference evidence="1 2" key="1">
    <citation type="journal article" date="2020" name="BMC Genomics">
        <title>Intraspecific diversification of the crop wild relative Brassica cretica Lam. using demographic model selection.</title>
        <authorList>
            <person name="Kioukis A."/>
            <person name="Michalopoulou V.A."/>
            <person name="Briers L."/>
            <person name="Pirintsos S."/>
            <person name="Studholme D.J."/>
            <person name="Pavlidis P."/>
            <person name="Sarris P.F."/>
        </authorList>
    </citation>
    <scope>NUCLEOTIDE SEQUENCE [LARGE SCALE GENOMIC DNA]</scope>
    <source>
        <strain evidence="2">cv. PFS-1207/04</strain>
    </source>
</reference>
<name>A0ABQ7EW85_BRACR</name>
<sequence>MERRSEAICELLKILWCLPYKLDRKEVKGLEELLQHSPVCDISKLCRKSLRNKNIVVFWNFMSQGSESLEFWSAEISLEARKGHEVWGKIEWSGSVFKLGHLSHSYPGTALENNFMLGHNI</sequence>
<evidence type="ECO:0000313" key="2">
    <source>
        <dbReference type="Proteomes" id="UP000266723"/>
    </source>
</evidence>
<comment type="caution">
    <text evidence="1">The sequence shown here is derived from an EMBL/GenBank/DDBJ whole genome shotgun (WGS) entry which is preliminary data.</text>
</comment>
<protein>
    <recommendedName>
        <fullName evidence="3">FBD domain-containing protein</fullName>
    </recommendedName>
</protein>